<gene>
    <name evidence="6" type="ORF">LSALG_LOCUS37600</name>
</gene>
<name>A0AA36EK24_LACSI</name>
<reference evidence="6" key="1">
    <citation type="submission" date="2023-04" db="EMBL/GenBank/DDBJ databases">
        <authorList>
            <person name="Vijverberg K."/>
            <person name="Xiong W."/>
            <person name="Schranz E."/>
        </authorList>
    </citation>
    <scope>NUCLEOTIDE SEQUENCE</scope>
</reference>
<accession>A0AA36EK24</accession>
<evidence type="ECO:0000256" key="2">
    <source>
        <dbReference type="ARBA" id="ARBA00022728"/>
    </source>
</evidence>
<dbReference type="GO" id="GO:0006397">
    <property type="term" value="P:mRNA processing"/>
    <property type="evidence" value="ECO:0007669"/>
    <property type="project" value="UniProtKB-KW"/>
</dbReference>
<proteinExistence type="predicted"/>
<keyword evidence="1" id="KW-0507">mRNA processing</keyword>
<dbReference type="GO" id="GO:0005681">
    <property type="term" value="C:spliceosomal complex"/>
    <property type="evidence" value="ECO:0007669"/>
    <property type="project" value="UniProtKB-KW"/>
</dbReference>
<dbReference type="PROSITE" id="PS50102">
    <property type="entry name" value="RRM"/>
    <property type="match status" value="1"/>
</dbReference>
<dbReference type="InterPro" id="IPR050907">
    <property type="entry name" value="SRSF"/>
</dbReference>
<evidence type="ECO:0000313" key="7">
    <source>
        <dbReference type="Proteomes" id="UP001177003"/>
    </source>
</evidence>
<evidence type="ECO:0000313" key="6">
    <source>
        <dbReference type="EMBL" id="CAI9298858.1"/>
    </source>
</evidence>
<dbReference type="CDD" id="cd00590">
    <property type="entry name" value="RRM_SF"/>
    <property type="match status" value="1"/>
</dbReference>
<feature type="domain" description="RRM" evidence="5">
    <location>
        <begin position="27"/>
        <end position="104"/>
    </location>
</feature>
<keyword evidence="4" id="KW-0694">RNA-binding</keyword>
<dbReference type="EMBL" id="OX465084">
    <property type="protein sequence ID" value="CAI9298858.1"/>
    <property type="molecule type" value="Genomic_DNA"/>
</dbReference>
<keyword evidence="7" id="KW-1185">Reference proteome</keyword>
<sequence length="224" mass="25495">MEPKGRNPKENGWTEVRRKTPMNRAITTFYVAYPQNDISKPMLSESFHRYGKLMDIYILGRKDKSGFYFAFIRFEGVKDVEALLKSLNKVKCGHCIVKVNVSKYVKKNNNFSTRVRSGIPNHKPQHHISSPTSRLQAGISYADVVSGNSHKYPPPHPLRITPVHLNKVPTVESSFQSLLTGDIKDIELLKDLPKLLNAEKVIFADVHYAGGLRIILKFHRKVEA</sequence>
<evidence type="ECO:0000256" key="1">
    <source>
        <dbReference type="ARBA" id="ARBA00022664"/>
    </source>
</evidence>
<dbReference type="AlphaFoldDB" id="A0AA36EK24"/>
<keyword evidence="3" id="KW-0508">mRNA splicing</keyword>
<evidence type="ECO:0000256" key="4">
    <source>
        <dbReference type="PROSITE-ProRule" id="PRU00176"/>
    </source>
</evidence>
<evidence type="ECO:0000259" key="5">
    <source>
        <dbReference type="PROSITE" id="PS50102"/>
    </source>
</evidence>
<organism evidence="6 7">
    <name type="scientific">Lactuca saligna</name>
    <name type="common">Willowleaf lettuce</name>
    <dbReference type="NCBI Taxonomy" id="75948"/>
    <lineage>
        <taxon>Eukaryota</taxon>
        <taxon>Viridiplantae</taxon>
        <taxon>Streptophyta</taxon>
        <taxon>Embryophyta</taxon>
        <taxon>Tracheophyta</taxon>
        <taxon>Spermatophyta</taxon>
        <taxon>Magnoliopsida</taxon>
        <taxon>eudicotyledons</taxon>
        <taxon>Gunneridae</taxon>
        <taxon>Pentapetalae</taxon>
        <taxon>asterids</taxon>
        <taxon>campanulids</taxon>
        <taxon>Asterales</taxon>
        <taxon>Asteraceae</taxon>
        <taxon>Cichorioideae</taxon>
        <taxon>Cichorieae</taxon>
        <taxon>Lactucinae</taxon>
        <taxon>Lactuca</taxon>
    </lineage>
</organism>
<keyword evidence="2" id="KW-0747">Spliceosome</keyword>
<dbReference type="InterPro" id="IPR012677">
    <property type="entry name" value="Nucleotide-bd_a/b_plait_sf"/>
</dbReference>
<evidence type="ECO:0000256" key="3">
    <source>
        <dbReference type="ARBA" id="ARBA00023187"/>
    </source>
</evidence>
<dbReference type="PANTHER" id="PTHR23147">
    <property type="entry name" value="SERINE/ARGININE RICH SPLICING FACTOR"/>
    <property type="match status" value="1"/>
</dbReference>
<dbReference type="Pfam" id="PF00076">
    <property type="entry name" value="RRM_1"/>
    <property type="match status" value="1"/>
</dbReference>
<protein>
    <recommendedName>
        <fullName evidence="5">RRM domain-containing protein</fullName>
    </recommendedName>
</protein>
<dbReference type="Proteomes" id="UP001177003">
    <property type="component" value="Chromosome 8"/>
</dbReference>
<dbReference type="SUPFAM" id="SSF54928">
    <property type="entry name" value="RNA-binding domain, RBD"/>
    <property type="match status" value="1"/>
</dbReference>
<dbReference type="InterPro" id="IPR000504">
    <property type="entry name" value="RRM_dom"/>
</dbReference>
<dbReference type="Gene3D" id="3.30.70.330">
    <property type="match status" value="1"/>
</dbReference>
<dbReference type="GO" id="GO:0003723">
    <property type="term" value="F:RNA binding"/>
    <property type="evidence" value="ECO:0007669"/>
    <property type="project" value="UniProtKB-UniRule"/>
</dbReference>
<dbReference type="InterPro" id="IPR035979">
    <property type="entry name" value="RBD_domain_sf"/>
</dbReference>
<dbReference type="GO" id="GO:0008380">
    <property type="term" value="P:RNA splicing"/>
    <property type="evidence" value="ECO:0007669"/>
    <property type="project" value="UniProtKB-KW"/>
</dbReference>